<gene>
    <name evidence="2" type="ORF">AM493_10340</name>
</gene>
<dbReference type="SUPFAM" id="SSF49464">
    <property type="entry name" value="Carboxypeptidase regulatory domain-like"/>
    <property type="match status" value="1"/>
</dbReference>
<evidence type="ECO:0000313" key="2">
    <source>
        <dbReference type="EMBL" id="KOS06384.1"/>
    </source>
</evidence>
<dbReference type="Gene3D" id="2.60.40.1120">
    <property type="entry name" value="Carboxypeptidase-like, regulatory domain"/>
    <property type="match status" value="1"/>
</dbReference>
<sequence>MKVLLSLFIFISQFAAAQVITGYVHDAETEEPLVGVSVYFDGTTLATVTDETGAFSIKPQQGINKALIFSYIGYEKIVLENPTSYTSRLKVLMKASAETLDEVVITGKTIFSRKQMLRAFRKQFLGDNKGGRSCTIQNEDDIVLYYNSGTNTLHAEAKRPLRIINKYLQYDINFDLAEFEVNYYSTSLEENEIGSAFYAGTTLFKDTSKDGSADKRRRQAYRGSIAHLMRTIYNNDWENQDFDWYVDKEHIAPDSCFAITDSLNYKKITIKELPPMEVPGLTTMQGAPGVKDRILKRDFTKTKYVLMYRQSAQTTINFTMREFYINEYGLFFPFNALLFAGHLGNMRAGDLLPDNYEYIETD</sequence>
<dbReference type="PATRIC" id="fig|1202724.3.peg.2145"/>
<proteinExistence type="predicted"/>
<dbReference type="RefSeq" id="WP_054407892.1">
    <property type="nucleotide sequence ID" value="NZ_FOYA01000001.1"/>
</dbReference>
<dbReference type="STRING" id="1202724.AM493_10340"/>
<comment type="caution">
    <text evidence="2">The sequence shown here is derived from an EMBL/GenBank/DDBJ whole genome shotgun (WGS) entry which is preliminary data.</text>
</comment>
<dbReference type="OrthoDB" id="1223654at2"/>
<reference evidence="2 3" key="1">
    <citation type="submission" date="2015-08" db="EMBL/GenBank/DDBJ databases">
        <title>Whole genome sequence of Flavobacterium akiainvivens IK-1T, from decaying Wikstroemia oahuensis, an endemic Hawaiian shrub.</title>
        <authorList>
            <person name="Wan X."/>
            <person name="Hou S."/>
            <person name="Saito J."/>
            <person name="Donachie S."/>
        </authorList>
    </citation>
    <scope>NUCLEOTIDE SEQUENCE [LARGE SCALE GENOMIC DNA]</scope>
    <source>
        <strain evidence="2 3">IK-1</strain>
    </source>
</reference>
<evidence type="ECO:0000256" key="1">
    <source>
        <dbReference type="SAM" id="SignalP"/>
    </source>
</evidence>
<accession>A0A0M8MD88</accession>
<evidence type="ECO:0000313" key="3">
    <source>
        <dbReference type="Proteomes" id="UP000037755"/>
    </source>
</evidence>
<dbReference type="AlphaFoldDB" id="A0A0M8MD88"/>
<name>A0A0M8MD88_9FLAO</name>
<dbReference type="Proteomes" id="UP000037755">
    <property type="component" value="Unassembled WGS sequence"/>
</dbReference>
<dbReference type="InterPro" id="IPR008969">
    <property type="entry name" value="CarboxyPept-like_regulatory"/>
</dbReference>
<feature type="chain" id="PRO_5005818255" description="Carboxypeptidase-like regulatory domain-containing protein" evidence="1">
    <location>
        <begin position="18"/>
        <end position="362"/>
    </location>
</feature>
<protein>
    <recommendedName>
        <fullName evidence="4">Carboxypeptidase-like regulatory domain-containing protein</fullName>
    </recommendedName>
</protein>
<keyword evidence="1" id="KW-0732">Signal</keyword>
<dbReference type="Pfam" id="PF13715">
    <property type="entry name" value="CarbopepD_reg_2"/>
    <property type="match status" value="1"/>
</dbReference>
<dbReference type="EMBL" id="LIYD01000005">
    <property type="protein sequence ID" value="KOS06384.1"/>
    <property type="molecule type" value="Genomic_DNA"/>
</dbReference>
<feature type="signal peptide" evidence="1">
    <location>
        <begin position="1"/>
        <end position="17"/>
    </location>
</feature>
<organism evidence="2 3">
    <name type="scientific">Flavobacterium akiainvivens</name>
    <dbReference type="NCBI Taxonomy" id="1202724"/>
    <lineage>
        <taxon>Bacteria</taxon>
        <taxon>Pseudomonadati</taxon>
        <taxon>Bacteroidota</taxon>
        <taxon>Flavobacteriia</taxon>
        <taxon>Flavobacteriales</taxon>
        <taxon>Flavobacteriaceae</taxon>
        <taxon>Flavobacterium</taxon>
    </lineage>
</organism>
<keyword evidence="3" id="KW-1185">Reference proteome</keyword>
<evidence type="ECO:0008006" key="4">
    <source>
        <dbReference type="Google" id="ProtNLM"/>
    </source>
</evidence>